<keyword evidence="2 7" id="KW-0813">Transport</keyword>
<keyword evidence="4 7" id="KW-0812">Transmembrane</keyword>
<dbReference type="InterPro" id="IPR039426">
    <property type="entry name" value="TonB-dep_rcpt-like"/>
</dbReference>
<accession>A0ABT8LAY9</accession>
<dbReference type="InterPro" id="IPR023997">
    <property type="entry name" value="TonB-dep_OMP_SusC/RagA_CS"/>
</dbReference>
<dbReference type="InterPro" id="IPR023996">
    <property type="entry name" value="TonB-dep_OMP_SusC/RagA"/>
</dbReference>
<protein>
    <submittedName>
        <fullName evidence="10">TonB-dependent receptor</fullName>
    </submittedName>
</protein>
<keyword evidence="6 7" id="KW-0998">Cell outer membrane</keyword>
<comment type="caution">
    <text evidence="10">The sequence shown here is derived from an EMBL/GenBank/DDBJ whole genome shotgun (WGS) entry which is preliminary data.</text>
</comment>
<dbReference type="Gene3D" id="2.170.130.10">
    <property type="entry name" value="TonB-dependent receptor, plug domain"/>
    <property type="match status" value="1"/>
</dbReference>
<organism evidence="10 11">
    <name type="scientific">Agaribacillus aureus</name>
    <dbReference type="NCBI Taxonomy" id="3051825"/>
    <lineage>
        <taxon>Bacteria</taxon>
        <taxon>Pseudomonadati</taxon>
        <taxon>Bacteroidota</taxon>
        <taxon>Cytophagia</taxon>
        <taxon>Cytophagales</taxon>
        <taxon>Splendidivirgaceae</taxon>
        <taxon>Agaribacillus</taxon>
    </lineage>
</organism>
<keyword evidence="8" id="KW-0732">Signal</keyword>
<dbReference type="NCBIfam" id="TIGR04056">
    <property type="entry name" value="OMP_RagA_SusC"/>
    <property type="match status" value="1"/>
</dbReference>
<dbReference type="Pfam" id="PF07715">
    <property type="entry name" value="Plug"/>
    <property type="match status" value="1"/>
</dbReference>
<dbReference type="Pfam" id="PF13715">
    <property type="entry name" value="CarbopepD_reg_2"/>
    <property type="match status" value="1"/>
</dbReference>
<evidence type="ECO:0000259" key="9">
    <source>
        <dbReference type="Pfam" id="PF07715"/>
    </source>
</evidence>
<gene>
    <name evidence="10" type="ORF">QQ020_15855</name>
</gene>
<dbReference type="SUPFAM" id="SSF49464">
    <property type="entry name" value="Carboxypeptidase regulatory domain-like"/>
    <property type="match status" value="1"/>
</dbReference>
<evidence type="ECO:0000256" key="3">
    <source>
        <dbReference type="ARBA" id="ARBA00022452"/>
    </source>
</evidence>
<feature type="signal peptide" evidence="8">
    <location>
        <begin position="1"/>
        <end position="27"/>
    </location>
</feature>
<dbReference type="PROSITE" id="PS52016">
    <property type="entry name" value="TONB_DEPENDENT_REC_3"/>
    <property type="match status" value="1"/>
</dbReference>
<name>A0ABT8LAY9_9BACT</name>
<keyword evidence="11" id="KW-1185">Reference proteome</keyword>
<keyword evidence="3 7" id="KW-1134">Transmembrane beta strand</keyword>
<dbReference type="Proteomes" id="UP001172083">
    <property type="component" value="Unassembled WGS sequence"/>
</dbReference>
<dbReference type="NCBIfam" id="TIGR04057">
    <property type="entry name" value="SusC_RagA_signa"/>
    <property type="match status" value="1"/>
</dbReference>
<evidence type="ECO:0000313" key="10">
    <source>
        <dbReference type="EMBL" id="MDN5213546.1"/>
    </source>
</evidence>
<evidence type="ECO:0000256" key="8">
    <source>
        <dbReference type="SAM" id="SignalP"/>
    </source>
</evidence>
<feature type="domain" description="TonB-dependent receptor plug" evidence="9">
    <location>
        <begin position="122"/>
        <end position="226"/>
    </location>
</feature>
<evidence type="ECO:0000256" key="4">
    <source>
        <dbReference type="ARBA" id="ARBA00022692"/>
    </source>
</evidence>
<keyword evidence="10" id="KW-0675">Receptor</keyword>
<evidence type="ECO:0000256" key="5">
    <source>
        <dbReference type="ARBA" id="ARBA00023136"/>
    </source>
</evidence>
<dbReference type="SUPFAM" id="SSF56935">
    <property type="entry name" value="Porins"/>
    <property type="match status" value="1"/>
</dbReference>
<comment type="similarity">
    <text evidence="7">Belongs to the TonB-dependent receptor family.</text>
</comment>
<dbReference type="InterPro" id="IPR008969">
    <property type="entry name" value="CarboxyPept-like_regulatory"/>
</dbReference>
<evidence type="ECO:0000313" key="11">
    <source>
        <dbReference type="Proteomes" id="UP001172083"/>
    </source>
</evidence>
<dbReference type="InterPro" id="IPR037066">
    <property type="entry name" value="Plug_dom_sf"/>
</dbReference>
<dbReference type="Gene3D" id="2.60.40.1120">
    <property type="entry name" value="Carboxypeptidase-like, regulatory domain"/>
    <property type="match status" value="1"/>
</dbReference>
<dbReference type="InterPro" id="IPR012910">
    <property type="entry name" value="Plug_dom"/>
</dbReference>
<evidence type="ECO:0000256" key="2">
    <source>
        <dbReference type="ARBA" id="ARBA00022448"/>
    </source>
</evidence>
<proteinExistence type="inferred from homology"/>
<dbReference type="EMBL" id="JAUJEB010000003">
    <property type="protein sequence ID" value="MDN5213546.1"/>
    <property type="molecule type" value="Genomic_DNA"/>
</dbReference>
<comment type="subcellular location">
    <subcellularLocation>
        <location evidence="1 7">Cell outer membrane</location>
        <topology evidence="1 7">Multi-pass membrane protein</topology>
    </subcellularLocation>
</comment>
<dbReference type="RefSeq" id="WP_346758884.1">
    <property type="nucleotide sequence ID" value="NZ_JAUJEB010000003.1"/>
</dbReference>
<keyword evidence="5 7" id="KW-0472">Membrane</keyword>
<evidence type="ECO:0000256" key="7">
    <source>
        <dbReference type="PROSITE-ProRule" id="PRU01360"/>
    </source>
</evidence>
<evidence type="ECO:0000256" key="1">
    <source>
        <dbReference type="ARBA" id="ARBA00004571"/>
    </source>
</evidence>
<reference evidence="10" key="1">
    <citation type="submission" date="2023-06" db="EMBL/GenBank/DDBJ databases">
        <title>Genomic of Agaribacillus aureum.</title>
        <authorList>
            <person name="Wang G."/>
        </authorList>
    </citation>
    <scope>NUCLEOTIDE SEQUENCE</scope>
    <source>
        <strain evidence="10">BMA12</strain>
    </source>
</reference>
<feature type="chain" id="PRO_5046037895" evidence="8">
    <location>
        <begin position="28"/>
        <end position="1082"/>
    </location>
</feature>
<evidence type="ECO:0000256" key="6">
    <source>
        <dbReference type="ARBA" id="ARBA00023237"/>
    </source>
</evidence>
<dbReference type="Gene3D" id="2.40.170.20">
    <property type="entry name" value="TonB-dependent receptor, beta-barrel domain"/>
    <property type="match status" value="1"/>
</dbReference>
<dbReference type="InterPro" id="IPR036942">
    <property type="entry name" value="Beta-barrel_TonB_sf"/>
</dbReference>
<sequence>MKNKVYYLLRGATVFVLFLFICSTAYAQDKVVQGKVSDIDTNDGLPGVNVLIKGTSSGVITDAAGNYSINVNSDDDVLVFSFVGYETQEIKVGAQSVIDVNLGFDSQALSEVVVTGYSVDKRRETTGSVSTVEARALQVSPSGNVEQQLQGRVAGVTVITNGQPGTTSIVRVRGFGALGGNEPLYIVDGVPVGSTDFLAPDDIESTTVLKDATAASIYGARAAGGVIVYTTKRGKKGKQKLKVSYDGMVGVTTPGEGPPVLNPQEQAEWTWNAIRNAATQNGEAPEFNHPQYGTGAQPVIPDYLLVGSQSGVVGTVDLAAEEQLYNIDPEAGSIYQVVRANKEGTDWYDAITGNAFVQRHNIGMSGGGENSRFYFGLGLLEQDGILNHQLLRRYSFRVNSEFDVIPGKVRIGENIQATYRSTRLLFGSDGGRGSADDENVILDASRMSPIIPVFDEFGGYAGTAAPGFNNPRNPVANLDGQRNNRGFSAEAFGNVYLEVEPIEDLVLRTSFGGRFQSVQAKFFTRRQYENSENNSSFGFGQNSNFFTSWVWTNTANYKRSFGDSKIDVLLGQEALNQGTFSVVQASGINPFSQNPDFVTLTTVGSQVVNGFNDNGVNFSSFFGRVNYDFQDKYLASVVVRRDGSSRFGSENRWGTFPAFSVAWRMSSESFMDGVAWVDDLKIRGGYGIIGNSNNVDPNNQFSLFGTGLGQSSYDIGGTNSGAAQGFYRTRIGNPAAQWEKAITTNIGIDAILFDGRVDVVLDLWHKKTEDLLFRLPVTVQSGNFANAPFVNVGEMENKGIDLKIVTKGNLSSELGYEVTLNGGFLKNEIVKLAPGLEDLPDRSASYRGITPVLNQVGHPLSAFFGFEVQGLFADQQEVDNAPTQEGAAPGRFRFADLNNDGVINLEDRTTLGNPVPDFTGGLTIKLNYKNFELEMYSFASIGNEIYNISKLFTDFYPLFPGAAISSRVKDSWTFENRSGEIPIFENISNFSTNTQSNSFYVEDGSYFRMQNVTLSYNLPIQILTKLRMEKLKVFVSANNVFTISGYDGLDPSVGGAADTNFGIDLGNIPITRTWTMGVNVAF</sequence>